<organism evidence="2 3">
    <name type="scientific">Caballeronia fortuita</name>
    <dbReference type="NCBI Taxonomy" id="1777138"/>
    <lineage>
        <taxon>Bacteria</taxon>
        <taxon>Pseudomonadati</taxon>
        <taxon>Pseudomonadota</taxon>
        <taxon>Betaproteobacteria</taxon>
        <taxon>Burkholderiales</taxon>
        <taxon>Burkholderiaceae</taxon>
        <taxon>Caballeronia</taxon>
    </lineage>
</organism>
<sequence length="399" mass="43766">MKALSNIVMLDFTHMLSGPYGTMLLADLGAQTIKIEPPGAGEGTRRLLANDPDHSIDGMGAYFLTLNRNKRSVCIDLKTDRGRALLLELVRQVDVVFDNFSSGVMTRLGLGHEELAKINPRIVTCSVTGFGESGPAQHRPAFDLVAQGMGGGMSITGEEGGRPIRAGIPIGDLGGGLFGAIGVLAALMARHETGRGQHVDISMLDCQVSMLNYMATMHAMSGKNPEPLGNRHFVHVPYDAFRTSTRHVIIAVLTDKFWESLIELLDIDELHDPAYKSQPGRYAARERINALVQQKFETNTCEYWLEQLSARRIPCAPVNDFEHVLSDEQIRSRKMFVPVRAPDGRMVEMPGNPVKLSETHEDTYTPPPTIGEHTAEVLSQFLKLSEADLAALAREGVIQ</sequence>
<dbReference type="EMBL" id="FCNX02000002">
    <property type="protein sequence ID" value="SAK47328.1"/>
    <property type="molecule type" value="Genomic_DNA"/>
</dbReference>
<dbReference type="Pfam" id="PF02515">
    <property type="entry name" value="CoA_transf_3"/>
    <property type="match status" value="1"/>
</dbReference>
<accession>A0A157ZP88</accession>
<name>A0A157ZP88_9BURK</name>
<dbReference type="GO" id="GO:0008410">
    <property type="term" value="F:CoA-transferase activity"/>
    <property type="evidence" value="ECO:0007669"/>
    <property type="project" value="TreeGrafter"/>
</dbReference>
<evidence type="ECO:0000313" key="3">
    <source>
        <dbReference type="Proteomes" id="UP000054903"/>
    </source>
</evidence>
<dbReference type="InterPro" id="IPR050483">
    <property type="entry name" value="CoA-transferase_III_domain"/>
</dbReference>
<dbReference type="SUPFAM" id="SSF89796">
    <property type="entry name" value="CoA-transferase family III (CaiB/BaiF)"/>
    <property type="match status" value="1"/>
</dbReference>
<dbReference type="PANTHER" id="PTHR48207">
    <property type="entry name" value="SUCCINATE--HYDROXYMETHYLGLUTARATE COA-TRANSFERASE"/>
    <property type="match status" value="1"/>
</dbReference>
<reference evidence="2" key="1">
    <citation type="submission" date="2016-01" db="EMBL/GenBank/DDBJ databases">
        <authorList>
            <person name="Peeters C."/>
        </authorList>
    </citation>
    <scope>NUCLEOTIDE SEQUENCE</scope>
    <source>
        <strain evidence="2">LMG 29320</strain>
    </source>
</reference>
<dbReference type="InterPro" id="IPR003673">
    <property type="entry name" value="CoA-Trfase_fam_III"/>
</dbReference>
<dbReference type="Proteomes" id="UP000054903">
    <property type="component" value="Unassembled WGS sequence"/>
</dbReference>
<dbReference type="STRING" id="1777138.AWB77_00924"/>
<keyword evidence="3" id="KW-1185">Reference proteome</keyword>
<evidence type="ECO:0000256" key="1">
    <source>
        <dbReference type="ARBA" id="ARBA00022679"/>
    </source>
</evidence>
<protein>
    <submittedName>
        <fullName evidence="2">Lipid metabolism-like protein</fullName>
    </submittedName>
</protein>
<gene>
    <name evidence="2" type="ORF">AWB77_00924</name>
</gene>
<dbReference type="InterPro" id="IPR023606">
    <property type="entry name" value="CoA-Trfase_III_dom_1_sf"/>
</dbReference>
<dbReference type="PANTHER" id="PTHR48207:SF3">
    <property type="entry name" value="SUCCINATE--HYDROXYMETHYLGLUTARATE COA-TRANSFERASE"/>
    <property type="match status" value="1"/>
</dbReference>
<dbReference type="OrthoDB" id="5294844at2"/>
<dbReference type="AlphaFoldDB" id="A0A157ZP88"/>
<dbReference type="InterPro" id="IPR044855">
    <property type="entry name" value="CoA-Trfase_III_dom3_sf"/>
</dbReference>
<dbReference type="RefSeq" id="WP_061133225.1">
    <property type="nucleotide sequence ID" value="NZ_FCNX02000002.1"/>
</dbReference>
<dbReference type="Gene3D" id="3.40.50.10540">
    <property type="entry name" value="Crotonobetainyl-coa:carnitine coa-transferase, domain 1"/>
    <property type="match status" value="1"/>
</dbReference>
<comment type="caution">
    <text evidence="2">The sequence shown here is derived from an EMBL/GenBank/DDBJ whole genome shotgun (WGS) entry which is preliminary data.</text>
</comment>
<keyword evidence="1" id="KW-0808">Transferase</keyword>
<proteinExistence type="predicted"/>
<dbReference type="Gene3D" id="3.30.1540.10">
    <property type="entry name" value="formyl-coa transferase, domain 3"/>
    <property type="match status" value="1"/>
</dbReference>
<evidence type="ECO:0000313" key="2">
    <source>
        <dbReference type="EMBL" id="SAK47328.1"/>
    </source>
</evidence>